<feature type="non-terminal residue" evidence="2">
    <location>
        <position position="1"/>
    </location>
</feature>
<evidence type="ECO:0000313" key="3">
    <source>
        <dbReference type="Proteomes" id="UP000327493"/>
    </source>
</evidence>
<feature type="compositionally biased region" description="Polar residues" evidence="1">
    <location>
        <begin position="22"/>
        <end position="31"/>
    </location>
</feature>
<feature type="compositionally biased region" description="Polar residues" evidence="1">
    <location>
        <begin position="144"/>
        <end position="166"/>
    </location>
</feature>
<dbReference type="EMBL" id="VOFY01000007">
    <property type="protein sequence ID" value="KAA8591226.1"/>
    <property type="molecule type" value="Genomic_DNA"/>
</dbReference>
<keyword evidence="3" id="KW-1185">Reference proteome</keyword>
<dbReference type="AlphaFoldDB" id="A0A5J5DDE6"/>
<feature type="region of interest" description="Disordered" evidence="1">
    <location>
        <begin position="133"/>
        <end position="166"/>
    </location>
</feature>
<name>A0A5J5DDE6_9PERO</name>
<comment type="caution">
    <text evidence="2">The sequence shown here is derived from an EMBL/GenBank/DDBJ whole genome shotgun (WGS) entry which is preliminary data.</text>
</comment>
<gene>
    <name evidence="2" type="ORF">FQN60_002169</name>
</gene>
<dbReference type="Pfam" id="PF23116">
    <property type="entry name" value="HHD_RTEL1"/>
    <property type="match status" value="1"/>
</dbReference>
<accession>A0A5J5DDE6</accession>
<protein>
    <submittedName>
        <fullName evidence="2">Uncharacterized protein</fullName>
    </submittedName>
</protein>
<feature type="region of interest" description="Disordered" evidence="1">
    <location>
        <begin position="22"/>
        <end position="42"/>
    </location>
</feature>
<dbReference type="Proteomes" id="UP000327493">
    <property type="component" value="Chromosome 7"/>
</dbReference>
<evidence type="ECO:0000256" key="1">
    <source>
        <dbReference type="SAM" id="MobiDB-lite"/>
    </source>
</evidence>
<dbReference type="Gene3D" id="1.20.1160.20">
    <property type="match status" value="1"/>
</dbReference>
<organism evidence="2 3">
    <name type="scientific">Etheostoma spectabile</name>
    <name type="common">orangethroat darter</name>
    <dbReference type="NCBI Taxonomy" id="54343"/>
    <lineage>
        <taxon>Eukaryota</taxon>
        <taxon>Metazoa</taxon>
        <taxon>Chordata</taxon>
        <taxon>Craniata</taxon>
        <taxon>Vertebrata</taxon>
        <taxon>Euteleostomi</taxon>
        <taxon>Actinopterygii</taxon>
        <taxon>Neopterygii</taxon>
        <taxon>Teleostei</taxon>
        <taxon>Neoteleostei</taxon>
        <taxon>Acanthomorphata</taxon>
        <taxon>Eupercaria</taxon>
        <taxon>Perciformes</taxon>
        <taxon>Percoidei</taxon>
        <taxon>Percidae</taxon>
        <taxon>Etheostomatinae</taxon>
        <taxon>Etheostoma</taxon>
    </lineage>
</organism>
<evidence type="ECO:0000313" key="2">
    <source>
        <dbReference type="EMBL" id="KAA8591226.1"/>
    </source>
</evidence>
<reference evidence="2 3" key="1">
    <citation type="submission" date="2019-08" db="EMBL/GenBank/DDBJ databases">
        <title>A chromosome-level genome assembly, high-density linkage maps, and genome scans reveal the genomic architecture of hybrid incompatibilities underlying speciation via character displacement in darters (Percidae: Etheostominae).</title>
        <authorList>
            <person name="Moran R.L."/>
            <person name="Catchen J.M."/>
            <person name="Fuller R.C."/>
        </authorList>
    </citation>
    <scope>NUCLEOTIDE SEQUENCE [LARGE SCALE GENOMIC DNA]</scope>
    <source>
        <strain evidence="2">EspeVRDwgs_2016</strain>
        <tissue evidence="2">Muscle</tissue>
    </source>
</reference>
<sequence>CSQSSCWRSRFLQLHARLQSAEHTAPQQRGTTPKPAGTDTASLWLRSKQRRPRFLPGDVKKAVGAEKSAQLFQVIQSYKKTDNYDDLVATVVSLFTERDEDFNLLVRFGMFIPARHKKRYKEMLDGLIGNSVSGVPAETEDQQRPATSSPKTQSKISSFFSNSQRK</sequence>
<proteinExistence type="predicted"/>